<dbReference type="GO" id="GO:0005524">
    <property type="term" value="F:ATP binding"/>
    <property type="evidence" value="ECO:0007669"/>
    <property type="project" value="UniProtKB-KW"/>
</dbReference>
<dbReference type="GO" id="GO:0005829">
    <property type="term" value="C:cytosol"/>
    <property type="evidence" value="ECO:0007669"/>
    <property type="project" value="TreeGrafter"/>
</dbReference>
<dbReference type="EC" id="2.7.4.9" evidence="3"/>
<dbReference type="KEGG" id="tgb:HG536_0G04470"/>
<evidence type="ECO:0000313" key="12">
    <source>
        <dbReference type="Proteomes" id="UP000515788"/>
    </source>
</evidence>
<dbReference type="NCBIfam" id="TIGR00041">
    <property type="entry name" value="DTMP_kinase"/>
    <property type="match status" value="1"/>
</dbReference>
<dbReference type="PROSITE" id="PS01331">
    <property type="entry name" value="THYMIDYLATE_KINASE"/>
    <property type="match status" value="1"/>
</dbReference>
<evidence type="ECO:0000259" key="10">
    <source>
        <dbReference type="Pfam" id="PF02223"/>
    </source>
</evidence>
<dbReference type="GeneID" id="59327826"/>
<evidence type="ECO:0000256" key="2">
    <source>
        <dbReference type="ARBA" id="ARBA00009776"/>
    </source>
</evidence>
<evidence type="ECO:0000256" key="5">
    <source>
        <dbReference type="ARBA" id="ARBA00022679"/>
    </source>
</evidence>
<dbReference type="GO" id="GO:0006235">
    <property type="term" value="P:dTTP biosynthetic process"/>
    <property type="evidence" value="ECO:0007669"/>
    <property type="project" value="TreeGrafter"/>
</dbReference>
<evidence type="ECO:0000256" key="9">
    <source>
        <dbReference type="ARBA" id="ARBA00022840"/>
    </source>
</evidence>
<keyword evidence="6" id="KW-0545">Nucleotide biosynthesis</keyword>
<evidence type="ECO:0000256" key="3">
    <source>
        <dbReference type="ARBA" id="ARBA00012980"/>
    </source>
</evidence>
<dbReference type="InterPro" id="IPR018095">
    <property type="entry name" value="Thymidylate_kin_CS"/>
</dbReference>
<proteinExistence type="inferred from homology"/>
<dbReference type="GO" id="GO:0006227">
    <property type="term" value="P:dUDP biosynthetic process"/>
    <property type="evidence" value="ECO:0007669"/>
    <property type="project" value="TreeGrafter"/>
</dbReference>
<keyword evidence="8" id="KW-0418">Kinase</keyword>
<name>A0A7G3ZM49_9SACH</name>
<dbReference type="FunFam" id="3.40.50.300:FF:000679">
    <property type="entry name" value="Thymidylate kinase"/>
    <property type="match status" value="1"/>
</dbReference>
<dbReference type="AlphaFoldDB" id="A0A7G3ZM49"/>
<dbReference type="RefSeq" id="XP_037141259.1">
    <property type="nucleotide sequence ID" value="XM_037285363.1"/>
</dbReference>
<dbReference type="InterPro" id="IPR018094">
    <property type="entry name" value="Thymidylate_kinase"/>
</dbReference>
<evidence type="ECO:0000256" key="6">
    <source>
        <dbReference type="ARBA" id="ARBA00022727"/>
    </source>
</evidence>
<dbReference type="PANTHER" id="PTHR10344:SF1">
    <property type="entry name" value="THYMIDYLATE KINASE"/>
    <property type="match status" value="1"/>
</dbReference>
<organism evidence="11 12">
    <name type="scientific">Torulaspora globosa</name>
    <dbReference type="NCBI Taxonomy" id="48254"/>
    <lineage>
        <taxon>Eukaryota</taxon>
        <taxon>Fungi</taxon>
        <taxon>Dikarya</taxon>
        <taxon>Ascomycota</taxon>
        <taxon>Saccharomycotina</taxon>
        <taxon>Saccharomycetes</taxon>
        <taxon>Saccharomycetales</taxon>
        <taxon>Saccharomycetaceae</taxon>
        <taxon>Torulaspora</taxon>
    </lineage>
</organism>
<evidence type="ECO:0000313" key="11">
    <source>
        <dbReference type="EMBL" id="QLL34585.1"/>
    </source>
</evidence>
<dbReference type="OrthoDB" id="425602at2759"/>
<feature type="domain" description="Thymidylate kinase-like" evidence="10">
    <location>
        <begin position="9"/>
        <end position="193"/>
    </location>
</feature>
<reference evidence="11 12" key="1">
    <citation type="submission" date="2020-06" db="EMBL/GenBank/DDBJ databases">
        <title>The yeast mating-type switching endonuclease HO is a domesticated member of an unorthodox homing genetic element family.</title>
        <authorList>
            <person name="Coughlan A.Y."/>
            <person name="Lombardi L."/>
            <person name="Braun-Galleani S."/>
            <person name="Martos A.R."/>
            <person name="Galeote V."/>
            <person name="Bigey F."/>
            <person name="Dequin S."/>
            <person name="Byrne K.P."/>
            <person name="Wolfe K.H."/>
        </authorList>
    </citation>
    <scope>NUCLEOTIDE SEQUENCE [LARGE SCALE GENOMIC DNA]</scope>
    <source>
        <strain evidence="11 12">CBS764</strain>
    </source>
</reference>
<comment type="pathway">
    <text evidence="1">Pyrimidine metabolism; dTTP biosynthesis.</text>
</comment>
<dbReference type="GO" id="GO:0004798">
    <property type="term" value="F:dTMP kinase activity"/>
    <property type="evidence" value="ECO:0007669"/>
    <property type="project" value="UniProtKB-EC"/>
</dbReference>
<dbReference type="PANTHER" id="PTHR10344">
    <property type="entry name" value="THYMIDYLATE KINASE"/>
    <property type="match status" value="1"/>
</dbReference>
<dbReference type="InterPro" id="IPR039430">
    <property type="entry name" value="Thymidylate_kin-like_dom"/>
</dbReference>
<keyword evidence="12" id="KW-1185">Reference proteome</keyword>
<keyword evidence="5" id="KW-0808">Transferase</keyword>
<sequence length="218" mass="25165">MNRGRLVLFEGLDRTGKTTQSNILLERLKPNATLIKFPERSTEIGAVIDRYLKDKTFELPDQAVHLLFSANRWEMAERIKQLLLQGTHVVLDRYVYSGVAYSAAKHTDRMDRTWCLQPDRGLPRPDLTIFLTSDDAENELRAGFGEERYEKSEFQQEVKRQFVEVFKALEDSSHEEKLVHVVNVTGKSVEEVAKVVWDLVEPVVTLPTDSTYSELLYF</sequence>
<evidence type="ECO:0000256" key="7">
    <source>
        <dbReference type="ARBA" id="ARBA00022741"/>
    </source>
</evidence>
<dbReference type="EMBL" id="CP059252">
    <property type="protein sequence ID" value="QLL34585.1"/>
    <property type="molecule type" value="Genomic_DNA"/>
</dbReference>
<dbReference type="GO" id="GO:0004550">
    <property type="term" value="F:nucleoside diphosphate kinase activity"/>
    <property type="evidence" value="ECO:0007669"/>
    <property type="project" value="TreeGrafter"/>
</dbReference>
<dbReference type="GO" id="GO:0005634">
    <property type="term" value="C:nucleus"/>
    <property type="evidence" value="ECO:0007669"/>
    <property type="project" value="TreeGrafter"/>
</dbReference>
<dbReference type="GO" id="GO:0006233">
    <property type="term" value="P:dTDP biosynthetic process"/>
    <property type="evidence" value="ECO:0007669"/>
    <property type="project" value="InterPro"/>
</dbReference>
<comment type="similarity">
    <text evidence="2">Belongs to the thymidylate kinase family.</text>
</comment>
<evidence type="ECO:0000256" key="1">
    <source>
        <dbReference type="ARBA" id="ARBA00004992"/>
    </source>
</evidence>
<dbReference type="HAMAP" id="MF_00165">
    <property type="entry name" value="Thymidylate_kinase"/>
    <property type="match status" value="1"/>
</dbReference>
<accession>A0A7G3ZM49</accession>
<keyword evidence="7" id="KW-0547">Nucleotide-binding</keyword>
<evidence type="ECO:0000256" key="8">
    <source>
        <dbReference type="ARBA" id="ARBA00022777"/>
    </source>
</evidence>
<dbReference type="Proteomes" id="UP000515788">
    <property type="component" value="Chromosome 7"/>
</dbReference>
<gene>
    <name evidence="11" type="ORF">HG536_0G04470</name>
</gene>
<dbReference type="InterPro" id="IPR027417">
    <property type="entry name" value="P-loop_NTPase"/>
</dbReference>
<evidence type="ECO:0000256" key="4">
    <source>
        <dbReference type="ARBA" id="ARBA00017144"/>
    </source>
</evidence>
<dbReference type="SUPFAM" id="SSF52540">
    <property type="entry name" value="P-loop containing nucleoside triphosphate hydrolases"/>
    <property type="match status" value="1"/>
</dbReference>
<protein>
    <recommendedName>
        <fullName evidence="4">Thymidylate kinase</fullName>
        <ecNumber evidence="3">2.7.4.9</ecNumber>
    </recommendedName>
</protein>
<keyword evidence="9" id="KW-0067">ATP-binding</keyword>
<dbReference type="Pfam" id="PF02223">
    <property type="entry name" value="Thymidylate_kin"/>
    <property type="match status" value="1"/>
</dbReference>
<dbReference type="Gene3D" id="3.40.50.300">
    <property type="entry name" value="P-loop containing nucleotide triphosphate hydrolases"/>
    <property type="match status" value="1"/>
</dbReference>